<evidence type="ECO:0000313" key="5">
    <source>
        <dbReference type="EMBL" id="GGD82775.1"/>
    </source>
</evidence>
<name>A0A917DY66_9BACL</name>
<dbReference type="GO" id="GO:0009337">
    <property type="term" value="C:sulfite reductase complex (NADPH)"/>
    <property type="evidence" value="ECO:0007669"/>
    <property type="project" value="TreeGrafter"/>
</dbReference>
<dbReference type="GO" id="GO:0046872">
    <property type="term" value="F:metal ion binding"/>
    <property type="evidence" value="ECO:0007669"/>
    <property type="project" value="UniProtKB-KW"/>
</dbReference>
<dbReference type="EMBL" id="BMHP01000003">
    <property type="protein sequence ID" value="GGD82775.1"/>
    <property type="molecule type" value="Genomic_DNA"/>
</dbReference>
<reference evidence="5" key="2">
    <citation type="submission" date="2020-09" db="EMBL/GenBank/DDBJ databases">
        <authorList>
            <person name="Sun Q."/>
            <person name="Zhou Y."/>
        </authorList>
    </citation>
    <scope>NUCLEOTIDE SEQUENCE</scope>
    <source>
        <strain evidence="5">CGMCC 1.15178</strain>
    </source>
</reference>
<dbReference type="PANTHER" id="PTHR11493">
    <property type="entry name" value="SULFITE REDUCTASE [NADPH] SUBUNIT BETA-RELATED"/>
    <property type="match status" value="1"/>
</dbReference>
<dbReference type="InterPro" id="IPR045854">
    <property type="entry name" value="NO2/SO3_Rdtase_4Fe4S_sf"/>
</dbReference>
<dbReference type="InterPro" id="IPR006067">
    <property type="entry name" value="NO2/SO3_Rdtase_4Fe4S_dom"/>
</dbReference>
<evidence type="ECO:0000256" key="2">
    <source>
        <dbReference type="ARBA" id="ARBA00023004"/>
    </source>
</evidence>
<evidence type="ECO:0000256" key="3">
    <source>
        <dbReference type="ARBA" id="ARBA00023014"/>
    </source>
</evidence>
<accession>A0A917DY66</accession>
<keyword evidence="2" id="KW-0408">Iron</keyword>
<evidence type="ECO:0000256" key="1">
    <source>
        <dbReference type="ARBA" id="ARBA00022723"/>
    </source>
</evidence>
<dbReference type="GO" id="GO:0000103">
    <property type="term" value="P:sulfate assimilation"/>
    <property type="evidence" value="ECO:0007669"/>
    <property type="project" value="TreeGrafter"/>
</dbReference>
<comment type="caution">
    <text evidence="5">The sequence shown here is derived from an EMBL/GenBank/DDBJ whole genome shotgun (WGS) entry which is preliminary data.</text>
</comment>
<proteinExistence type="predicted"/>
<feature type="domain" description="Nitrite/sulphite reductase 4Fe-4S" evidence="4">
    <location>
        <begin position="91"/>
        <end position="205"/>
    </location>
</feature>
<keyword evidence="3" id="KW-0411">Iron-sulfur</keyword>
<dbReference type="GO" id="GO:0051536">
    <property type="term" value="F:iron-sulfur cluster binding"/>
    <property type="evidence" value="ECO:0007669"/>
    <property type="project" value="UniProtKB-KW"/>
</dbReference>
<sequence length="219" mass="23698">MAVKKFAVSPGFGVGGVLIKPEQLEIIGRISGENSEIEITTFKQLYIAMEEDRLEEVQGELREAGLQILPSGFVTKSLIACNFCKGAEEAGLELAKALDEAISGQEVPSPLKIGYAGCALGTSEPLLKDIAVVKMKDTFDIYVGGEAKGLKAHLATLFMSGVEEEQVIPVVSRLISTFQEQGKKKEKFSRFVERITMESLREFAAQPFPTGNLRGVGQG</sequence>
<dbReference type="Pfam" id="PF01077">
    <property type="entry name" value="NIR_SIR"/>
    <property type="match status" value="1"/>
</dbReference>
<dbReference type="GO" id="GO:0050311">
    <property type="term" value="F:sulfite reductase (ferredoxin) activity"/>
    <property type="evidence" value="ECO:0007669"/>
    <property type="project" value="TreeGrafter"/>
</dbReference>
<evidence type="ECO:0000259" key="4">
    <source>
        <dbReference type="Pfam" id="PF01077"/>
    </source>
</evidence>
<keyword evidence="6" id="KW-1185">Reference proteome</keyword>
<dbReference type="PANTHER" id="PTHR11493:SF54">
    <property type="entry name" value="ANAEROBIC SULFITE REDUCTASE SUBUNIT C"/>
    <property type="match status" value="1"/>
</dbReference>
<protein>
    <recommendedName>
        <fullName evidence="4">Nitrite/sulphite reductase 4Fe-4S domain-containing protein</fullName>
    </recommendedName>
</protein>
<dbReference type="GO" id="GO:0016002">
    <property type="term" value="F:sulfite reductase activity"/>
    <property type="evidence" value="ECO:0007669"/>
    <property type="project" value="TreeGrafter"/>
</dbReference>
<organism evidence="5 6">
    <name type="scientific">Paenibacillus nasutitermitis</name>
    <dbReference type="NCBI Taxonomy" id="1652958"/>
    <lineage>
        <taxon>Bacteria</taxon>
        <taxon>Bacillati</taxon>
        <taxon>Bacillota</taxon>
        <taxon>Bacilli</taxon>
        <taxon>Bacillales</taxon>
        <taxon>Paenibacillaceae</taxon>
        <taxon>Paenibacillus</taxon>
    </lineage>
</organism>
<dbReference type="Gene3D" id="3.30.413.10">
    <property type="entry name" value="Sulfite Reductase Hemoprotein, domain 1"/>
    <property type="match status" value="1"/>
</dbReference>
<evidence type="ECO:0000313" key="6">
    <source>
        <dbReference type="Proteomes" id="UP000612456"/>
    </source>
</evidence>
<dbReference type="GO" id="GO:0020037">
    <property type="term" value="F:heme binding"/>
    <property type="evidence" value="ECO:0007669"/>
    <property type="project" value="InterPro"/>
</dbReference>
<reference evidence="5" key="1">
    <citation type="journal article" date="2014" name="Int. J. Syst. Evol. Microbiol.">
        <title>Complete genome sequence of Corynebacterium casei LMG S-19264T (=DSM 44701T), isolated from a smear-ripened cheese.</title>
        <authorList>
            <consortium name="US DOE Joint Genome Institute (JGI-PGF)"/>
            <person name="Walter F."/>
            <person name="Albersmeier A."/>
            <person name="Kalinowski J."/>
            <person name="Ruckert C."/>
        </authorList>
    </citation>
    <scope>NUCLEOTIDE SEQUENCE</scope>
    <source>
        <strain evidence="5">CGMCC 1.15178</strain>
    </source>
</reference>
<dbReference type="AlphaFoldDB" id="A0A917DY66"/>
<keyword evidence="1" id="KW-0479">Metal-binding</keyword>
<gene>
    <name evidence="5" type="ORF">GCM10010911_46190</name>
</gene>
<dbReference type="SUPFAM" id="SSF56014">
    <property type="entry name" value="Nitrite and sulphite reductase 4Fe-4S domain-like"/>
    <property type="match status" value="1"/>
</dbReference>
<dbReference type="InterPro" id="IPR045169">
    <property type="entry name" value="NO2/SO3_Rdtase_4Fe4S_prot"/>
</dbReference>
<dbReference type="Proteomes" id="UP000612456">
    <property type="component" value="Unassembled WGS sequence"/>
</dbReference>